<reference evidence="2" key="1">
    <citation type="submission" date="2020-10" db="EMBL/GenBank/DDBJ databases">
        <authorList>
            <person name="Gilroy R."/>
        </authorList>
    </citation>
    <scope>NUCLEOTIDE SEQUENCE</scope>
    <source>
        <strain evidence="2">CHK190-19873</strain>
    </source>
</reference>
<comment type="caution">
    <text evidence="2">The sequence shown here is derived from an EMBL/GenBank/DDBJ whole genome shotgun (WGS) entry which is preliminary data.</text>
</comment>
<dbReference type="EMBL" id="DVIQ01000073">
    <property type="protein sequence ID" value="HIS32218.1"/>
    <property type="molecule type" value="Genomic_DNA"/>
</dbReference>
<evidence type="ECO:0000313" key="3">
    <source>
        <dbReference type="Proteomes" id="UP000823935"/>
    </source>
</evidence>
<gene>
    <name evidence="2" type="ORF">IAB44_11850</name>
</gene>
<protein>
    <submittedName>
        <fullName evidence="2">Uncharacterized protein</fullName>
    </submittedName>
</protein>
<accession>A0A9D1EUJ1</accession>
<evidence type="ECO:0000313" key="2">
    <source>
        <dbReference type="EMBL" id="HIS32218.1"/>
    </source>
</evidence>
<sequence length="242" mass="26474">MDNLGKQLELINRSCGDILSDPSIQKKFDEAIALIENQDLPEIATAAQKTVSSSPKLDSSVYTLIKKAEDILNNFDQDSLDSAITTSIQIQDFIQSMENDPAVESPLTEETSKLFSDTIKMFSDAVAKTEKPSPVKSVLIKALKNIFMNLVVEIVSSVILSAAGPQIDELVKVMSQGIQPVIALLTQEDEAAITAEDLQSLEELESAYQLDPLFSKKLQQSEPAAHEMPPSRSDSCTNDKDK</sequence>
<feature type="region of interest" description="Disordered" evidence="1">
    <location>
        <begin position="219"/>
        <end position="242"/>
    </location>
</feature>
<reference evidence="2" key="2">
    <citation type="journal article" date="2021" name="PeerJ">
        <title>Extensive microbial diversity within the chicken gut microbiome revealed by metagenomics and culture.</title>
        <authorList>
            <person name="Gilroy R."/>
            <person name="Ravi A."/>
            <person name="Getino M."/>
            <person name="Pursley I."/>
            <person name="Horton D.L."/>
            <person name="Alikhan N.F."/>
            <person name="Baker D."/>
            <person name="Gharbi K."/>
            <person name="Hall N."/>
            <person name="Watson M."/>
            <person name="Adriaenssens E.M."/>
            <person name="Foster-Nyarko E."/>
            <person name="Jarju S."/>
            <person name="Secka A."/>
            <person name="Antonio M."/>
            <person name="Oren A."/>
            <person name="Chaudhuri R.R."/>
            <person name="La Ragione R."/>
            <person name="Hildebrand F."/>
            <person name="Pallen M.J."/>
        </authorList>
    </citation>
    <scope>NUCLEOTIDE SEQUENCE</scope>
    <source>
        <strain evidence="2">CHK190-19873</strain>
    </source>
</reference>
<organism evidence="2 3">
    <name type="scientific">Candidatus Limivivens intestinipullorum</name>
    <dbReference type="NCBI Taxonomy" id="2840858"/>
    <lineage>
        <taxon>Bacteria</taxon>
        <taxon>Bacillati</taxon>
        <taxon>Bacillota</taxon>
        <taxon>Clostridia</taxon>
        <taxon>Lachnospirales</taxon>
        <taxon>Lachnospiraceae</taxon>
        <taxon>Lachnospiraceae incertae sedis</taxon>
        <taxon>Candidatus Limivivens</taxon>
    </lineage>
</organism>
<dbReference type="Proteomes" id="UP000823935">
    <property type="component" value="Unassembled WGS sequence"/>
</dbReference>
<evidence type="ECO:0000256" key="1">
    <source>
        <dbReference type="SAM" id="MobiDB-lite"/>
    </source>
</evidence>
<proteinExistence type="predicted"/>
<name>A0A9D1EUJ1_9FIRM</name>
<dbReference type="AlphaFoldDB" id="A0A9D1EUJ1"/>